<evidence type="ECO:0000313" key="1">
    <source>
        <dbReference type="EMBL" id="PIY88805.1"/>
    </source>
</evidence>
<organism evidence="1 2">
    <name type="scientific">Candidatus Nealsonbacteria bacterium CG_4_10_14_0_8_um_filter_37_14</name>
    <dbReference type="NCBI Taxonomy" id="1974684"/>
    <lineage>
        <taxon>Bacteria</taxon>
        <taxon>Candidatus Nealsoniibacteriota</taxon>
    </lineage>
</organism>
<dbReference type="EMBL" id="PFLW01000067">
    <property type="protein sequence ID" value="PIY88805.1"/>
    <property type="molecule type" value="Genomic_DNA"/>
</dbReference>
<proteinExistence type="predicted"/>
<accession>A0A2M7R6F1</accession>
<reference evidence="2" key="1">
    <citation type="submission" date="2017-09" db="EMBL/GenBank/DDBJ databases">
        <title>Depth-based differentiation of microbial function through sediment-hosted aquifers and enrichment of novel symbionts in the deep terrestrial subsurface.</title>
        <authorList>
            <person name="Probst A.J."/>
            <person name="Ladd B."/>
            <person name="Jarett J.K."/>
            <person name="Geller-Mcgrath D.E."/>
            <person name="Sieber C.M.K."/>
            <person name="Emerson J.B."/>
            <person name="Anantharaman K."/>
            <person name="Thomas B.C."/>
            <person name="Malmstrom R."/>
            <person name="Stieglmeier M."/>
            <person name="Klingl A."/>
            <person name="Woyke T."/>
            <person name="Ryan C.M."/>
            <person name="Banfield J.F."/>
        </authorList>
    </citation>
    <scope>NUCLEOTIDE SEQUENCE [LARGE SCALE GENOMIC DNA]</scope>
</reference>
<sequence>MGLFLAAAGGEKIVRANLRIVHQNHRDNAEVWGSSPHRSINFGAGFRFAQSYPQGNFFIFWYN</sequence>
<dbReference type="AlphaFoldDB" id="A0A2M7R6F1"/>
<name>A0A2M7R6F1_9BACT</name>
<protein>
    <submittedName>
        <fullName evidence="1">Uncharacterized protein</fullName>
    </submittedName>
</protein>
<dbReference type="Proteomes" id="UP000230767">
    <property type="component" value="Unassembled WGS sequence"/>
</dbReference>
<evidence type="ECO:0000313" key="2">
    <source>
        <dbReference type="Proteomes" id="UP000230767"/>
    </source>
</evidence>
<comment type="caution">
    <text evidence="1">The sequence shown here is derived from an EMBL/GenBank/DDBJ whole genome shotgun (WGS) entry which is preliminary data.</text>
</comment>
<gene>
    <name evidence="1" type="ORF">COY73_02705</name>
</gene>